<sequence length="64" mass="7186">MLMRTTEFYESLPAKCCDTCSEKMEEMADCYSNTCTKCQGLTFYPLSPLSTSGALPIRSNPFIE</sequence>
<dbReference type="RefSeq" id="WP_262685373.1">
    <property type="nucleotide sequence ID" value="NZ_JAOQIO010000077.1"/>
</dbReference>
<evidence type="ECO:0000313" key="2">
    <source>
        <dbReference type="Proteomes" id="UP001652445"/>
    </source>
</evidence>
<proteinExistence type="predicted"/>
<gene>
    <name evidence="1" type="ORF">OB236_18900</name>
</gene>
<comment type="caution">
    <text evidence="1">The sequence shown here is derived from an EMBL/GenBank/DDBJ whole genome shotgun (WGS) entry which is preliminary data.</text>
</comment>
<dbReference type="EMBL" id="JAOQIO010000077">
    <property type="protein sequence ID" value="MCU6794177.1"/>
    <property type="molecule type" value="Genomic_DNA"/>
</dbReference>
<dbReference type="InterPro" id="IPR025432">
    <property type="entry name" value="YhfH-like"/>
</dbReference>
<organism evidence="1 2">
    <name type="scientific">Paenibacillus baimaensis</name>
    <dbReference type="NCBI Taxonomy" id="2982185"/>
    <lineage>
        <taxon>Bacteria</taxon>
        <taxon>Bacillati</taxon>
        <taxon>Bacillota</taxon>
        <taxon>Bacilli</taxon>
        <taxon>Bacillales</taxon>
        <taxon>Paenibacillaceae</taxon>
        <taxon>Paenibacillus</taxon>
    </lineage>
</organism>
<name>A0ABT2UHP7_9BACL</name>
<keyword evidence="2" id="KW-1185">Reference proteome</keyword>
<dbReference type="Proteomes" id="UP001652445">
    <property type="component" value="Unassembled WGS sequence"/>
</dbReference>
<dbReference type="Pfam" id="PF14149">
    <property type="entry name" value="YhfH"/>
    <property type="match status" value="1"/>
</dbReference>
<reference evidence="1 2" key="1">
    <citation type="submission" date="2022-09" db="EMBL/GenBank/DDBJ databases">
        <authorList>
            <person name="Han X.L."/>
            <person name="Wang Q."/>
            <person name="Lu T."/>
        </authorList>
    </citation>
    <scope>NUCLEOTIDE SEQUENCE [LARGE SCALE GENOMIC DNA]</scope>
    <source>
        <strain evidence="1 2">WQ 127069</strain>
    </source>
</reference>
<protein>
    <submittedName>
        <fullName evidence="1">YhfH family protein</fullName>
    </submittedName>
</protein>
<accession>A0ABT2UHP7</accession>
<evidence type="ECO:0000313" key="1">
    <source>
        <dbReference type="EMBL" id="MCU6794177.1"/>
    </source>
</evidence>